<dbReference type="Proteomes" id="UP001249020">
    <property type="component" value="Unassembled WGS sequence"/>
</dbReference>
<dbReference type="Gene3D" id="3.30.565.10">
    <property type="entry name" value="Histidine kinase-like ATPase, C-terminal domain"/>
    <property type="match status" value="1"/>
</dbReference>
<gene>
    <name evidence="7" type="ORF">RM544_16175</name>
</gene>
<comment type="caution">
    <text evidence="7">The sequence shown here is derived from an EMBL/GenBank/DDBJ whole genome shotgun (WGS) entry which is preliminary data.</text>
</comment>
<accession>A0AAW8R409</accession>
<keyword evidence="2 7" id="KW-0418">Kinase</keyword>
<dbReference type="InterPro" id="IPR011712">
    <property type="entry name" value="Sig_transdc_His_kin_sub3_dim/P"/>
</dbReference>
<proteinExistence type="predicted"/>
<feature type="transmembrane region" description="Helical" evidence="4">
    <location>
        <begin position="146"/>
        <end position="167"/>
    </location>
</feature>
<dbReference type="SUPFAM" id="SSF55874">
    <property type="entry name" value="ATPase domain of HSP90 chaperone/DNA topoisomerase II/histidine kinase"/>
    <property type="match status" value="1"/>
</dbReference>
<keyword evidence="3" id="KW-0902">Two-component regulatory system</keyword>
<dbReference type="RefSeq" id="WP_311362852.1">
    <property type="nucleotide sequence ID" value="NZ_JAVRIE010000007.1"/>
</dbReference>
<feature type="transmembrane region" description="Helical" evidence="4">
    <location>
        <begin position="83"/>
        <end position="112"/>
    </location>
</feature>
<feature type="domain" description="Signal transduction histidine kinase subgroup 3 dimerisation and phosphoacceptor" evidence="6">
    <location>
        <begin position="202"/>
        <end position="276"/>
    </location>
</feature>
<evidence type="ECO:0000259" key="5">
    <source>
        <dbReference type="Pfam" id="PF02518"/>
    </source>
</evidence>
<keyword evidence="1" id="KW-0808">Transferase</keyword>
<dbReference type="PANTHER" id="PTHR24421">
    <property type="entry name" value="NITRATE/NITRITE SENSOR PROTEIN NARX-RELATED"/>
    <property type="match status" value="1"/>
</dbReference>
<dbReference type="Pfam" id="PF07730">
    <property type="entry name" value="HisKA_3"/>
    <property type="match status" value="1"/>
</dbReference>
<dbReference type="InterPro" id="IPR050482">
    <property type="entry name" value="Sensor_HK_TwoCompSys"/>
</dbReference>
<dbReference type="CDD" id="cd16917">
    <property type="entry name" value="HATPase_UhpB-NarQ-NarX-like"/>
    <property type="match status" value="1"/>
</dbReference>
<dbReference type="EMBL" id="JAVRIE010000007">
    <property type="protein sequence ID" value="MDT0584086.1"/>
    <property type="molecule type" value="Genomic_DNA"/>
</dbReference>
<evidence type="ECO:0000256" key="2">
    <source>
        <dbReference type="ARBA" id="ARBA00022777"/>
    </source>
</evidence>
<dbReference type="GO" id="GO:0016020">
    <property type="term" value="C:membrane"/>
    <property type="evidence" value="ECO:0007669"/>
    <property type="project" value="InterPro"/>
</dbReference>
<evidence type="ECO:0000313" key="7">
    <source>
        <dbReference type="EMBL" id="MDT0584086.1"/>
    </source>
</evidence>
<feature type="transmembrane region" description="Helical" evidence="4">
    <location>
        <begin position="118"/>
        <end position="139"/>
    </location>
</feature>
<evidence type="ECO:0000259" key="6">
    <source>
        <dbReference type="Pfam" id="PF07730"/>
    </source>
</evidence>
<evidence type="ECO:0000313" key="8">
    <source>
        <dbReference type="Proteomes" id="UP001249020"/>
    </source>
</evidence>
<dbReference type="GO" id="GO:0046983">
    <property type="term" value="F:protein dimerization activity"/>
    <property type="evidence" value="ECO:0007669"/>
    <property type="project" value="InterPro"/>
</dbReference>
<evidence type="ECO:0000256" key="3">
    <source>
        <dbReference type="ARBA" id="ARBA00023012"/>
    </source>
</evidence>
<keyword evidence="4" id="KW-1133">Transmembrane helix</keyword>
<organism evidence="7 8">
    <name type="scientific">Brumicola blandensis</name>
    <dbReference type="NCBI Taxonomy" id="3075611"/>
    <lineage>
        <taxon>Bacteria</taxon>
        <taxon>Pseudomonadati</taxon>
        <taxon>Pseudomonadota</taxon>
        <taxon>Gammaproteobacteria</taxon>
        <taxon>Alteromonadales</taxon>
        <taxon>Alteromonadaceae</taxon>
        <taxon>Brumicola</taxon>
    </lineage>
</organism>
<dbReference type="GO" id="GO:0000155">
    <property type="term" value="F:phosphorelay sensor kinase activity"/>
    <property type="evidence" value="ECO:0007669"/>
    <property type="project" value="InterPro"/>
</dbReference>
<feature type="transmembrane region" description="Helical" evidence="4">
    <location>
        <begin position="21"/>
        <end position="42"/>
    </location>
</feature>
<dbReference type="AlphaFoldDB" id="A0AAW8R409"/>
<dbReference type="InterPro" id="IPR036890">
    <property type="entry name" value="HATPase_C_sf"/>
</dbReference>
<protein>
    <submittedName>
        <fullName evidence="7">Histidine kinase</fullName>
    </submittedName>
</protein>
<feature type="transmembrane region" description="Helical" evidence="4">
    <location>
        <begin position="54"/>
        <end position="71"/>
    </location>
</feature>
<reference evidence="7 8" key="1">
    <citation type="submission" date="2023-09" db="EMBL/GenBank/DDBJ databases">
        <authorList>
            <person name="Rey-Velasco X."/>
        </authorList>
    </citation>
    <scope>NUCLEOTIDE SEQUENCE [LARGE SCALE GENOMIC DNA]</scope>
    <source>
        <strain evidence="7 8">W409</strain>
    </source>
</reference>
<feature type="domain" description="Histidine kinase/HSP90-like ATPase" evidence="5">
    <location>
        <begin position="315"/>
        <end position="407"/>
    </location>
</feature>
<name>A0AAW8R409_9ALTE</name>
<evidence type="ECO:0000256" key="4">
    <source>
        <dbReference type="SAM" id="Phobius"/>
    </source>
</evidence>
<evidence type="ECO:0000256" key="1">
    <source>
        <dbReference type="ARBA" id="ARBA00022679"/>
    </source>
</evidence>
<dbReference type="Pfam" id="PF02518">
    <property type="entry name" value="HATPase_c"/>
    <property type="match status" value="1"/>
</dbReference>
<dbReference type="Gene3D" id="1.20.5.1930">
    <property type="match status" value="1"/>
</dbReference>
<keyword evidence="4" id="KW-0812">Transmembrane</keyword>
<dbReference type="PANTHER" id="PTHR24421:SF59">
    <property type="entry name" value="OXYGEN SENSOR HISTIDINE KINASE NREB"/>
    <property type="match status" value="1"/>
</dbReference>
<dbReference type="InterPro" id="IPR003594">
    <property type="entry name" value="HATPase_dom"/>
</dbReference>
<keyword evidence="8" id="KW-1185">Reference proteome</keyword>
<sequence length="420" mass="47211">MTITTAPVQKKPLWQRLSISIESASALLTWALVSGSALYFMYGMEKLSGSAFPIAAALFLTYIVLWLGLIRERPYKNDGRVRASFLFLLFSTVVGIYFVVPFVYTAIFMVIWSAALPYFISARLAFMLSPLWSAVLWAVYGYHWGFSGMIVSALLFWTFNLFALVMVTTTIKEKNTRETVETINRELVSTQHLLSQAAEQAERVRIARNIHDLLGHHLTALTINLQVAGRQLDQLDTNKEQAKQKQTIKDSIEQCHSLSKLLLSDVREAVSDIRDKSSIRLESAIKAISDRLPSIDITVDYPDNISIEDVTLADVLIKCIQESFTNSLKHGKASEVKVSFSQHSNHVQVAIQDNGNHTQNNQLKANKHVRDGLQKDIEIQRGNGLTGIEERLALVDGKAEFQRNEKGFLTMLSVPVMLHD</sequence>
<keyword evidence="4" id="KW-0472">Membrane</keyword>